<evidence type="ECO:0000256" key="4">
    <source>
        <dbReference type="HAMAP-Rule" id="MF_00563"/>
    </source>
</evidence>
<dbReference type="EC" id="3.13.2.1" evidence="4"/>
<accession>A0ABY1R1K4</accession>
<dbReference type="InterPro" id="IPR000043">
    <property type="entry name" value="Adenosylhomocysteinase-like"/>
</dbReference>
<comment type="pathway">
    <text evidence="4 5">Amino-acid biosynthesis; L-homocysteine biosynthesis; L-homocysteine from S-adenosyl-L-homocysteine: step 1/1.</text>
</comment>
<evidence type="ECO:0000256" key="1">
    <source>
        <dbReference type="ARBA" id="ARBA00007122"/>
    </source>
</evidence>
<evidence type="ECO:0000313" key="9">
    <source>
        <dbReference type="Proteomes" id="UP001158050"/>
    </source>
</evidence>
<evidence type="ECO:0000313" key="8">
    <source>
        <dbReference type="EMBL" id="SMP92386.1"/>
    </source>
</evidence>
<feature type="binding site" evidence="4">
    <location>
        <position position="195"/>
    </location>
    <ligand>
        <name>substrate</name>
    </ligand>
</feature>
<name>A0ABY1R1K4_9FLAO</name>
<dbReference type="SUPFAM" id="SSF52283">
    <property type="entry name" value="Formate/glycerate dehydrogenase catalytic domain-like"/>
    <property type="match status" value="1"/>
</dbReference>
<dbReference type="NCBIfam" id="TIGR00936">
    <property type="entry name" value="ahcY"/>
    <property type="match status" value="1"/>
</dbReference>
<dbReference type="InterPro" id="IPR020082">
    <property type="entry name" value="S-Ado-L-homoCys_hydrolase_CS"/>
</dbReference>
<feature type="binding site" evidence="4">
    <location>
        <position position="161"/>
    </location>
    <ligand>
        <name>substrate</name>
    </ligand>
</feature>
<proteinExistence type="inferred from homology"/>
<gene>
    <name evidence="4" type="primary">ahcY</name>
    <name evidence="8" type="ORF">SAMN05421679_10430</name>
</gene>
<comment type="cofactor">
    <cofactor evidence="4 5">
        <name>NAD(+)</name>
        <dbReference type="ChEBI" id="CHEBI:57540"/>
    </cofactor>
    <text evidence="4 5">Binds 1 NAD(+) per subunit.</text>
</comment>
<organism evidence="8 9">
    <name type="scientific">Epilithonimonas pallida</name>
    <dbReference type="NCBI Taxonomy" id="373671"/>
    <lineage>
        <taxon>Bacteria</taxon>
        <taxon>Pseudomonadati</taxon>
        <taxon>Bacteroidota</taxon>
        <taxon>Flavobacteriia</taxon>
        <taxon>Flavobacteriales</taxon>
        <taxon>Weeksellaceae</taxon>
        <taxon>Chryseobacterium group</taxon>
        <taxon>Epilithonimonas</taxon>
    </lineage>
</organism>
<dbReference type="InterPro" id="IPR015878">
    <property type="entry name" value="Ado_hCys_hydrolase_NAD-bd"/>
</dbReference>
<dbReference type="SUPFAM" id="SSF51735">
    <property type="entry name" value="NAD(P)-binding Rossmann-fold domains"/>
    <property type="match status" value="1"/>
</dbReference>
<keyword evidence="9" id="KW-1185">Reference proteome</keyword>
<feature type="binding site" evidence="4">
    <location>
        <begin position="162"/>
        <end position="164"/>
    </location>
    <ligand>
        <name>NAD(+)</name>
        <dbReference type="ChEBI" id="CHEBI:57540"/>
    </ligand>
</feature>
<comment type="subcellular location">
    <subcellularLocation>
        <location evidence="4">Cytoplasm</location>
    </subcellularLocation>
</comment>
<dbReference type="PROSITE" id="PS00738">
    <property type="entry name" value="ADOHCYASE_1"/>
    <property type="match status" value="1"/>
</dbReference>
<keyword evidence="3 4" id="KW-0520">NAD</keyword>
<dbReference type="HAMAP" id="MF_00563">
    <property type="entry name" value="AdoHcyase"/>
    <property type="match status" value="1"/>
</dbReference>
<feature type="binding site" evidence="4">
    <location>
        <position position="60"/>
    </location>
    <ligand>
        <name>substrate</name>
    </ligand>
</feature>
<feature type="binding site" evidence="4">
    <location>
        <position position="136"/>
    </location>
    <ligand>
        <name>substrate</name>
    </ligand>
</feature>
<feature type="binding site" evidence="4">
    <location>
        <begin position="225"/>
        <end position="230"/>
    </location>
    <ligand>
        <name>NAD(+)</name>
        <dbReference type="ChEBI" id="CHEBI:57540"/>
    </ligand>
</feature>
<sequence length="438" mass="48252">MSTTTQYIPYKVKDISLAEWGRKEITLAEAEMPGLMSIREEYGPSQPLKGARIAGCLHMTIQTAVLIETLVALGAEVTWSSCNIFSTQDHAAAAIAAAGIPVYAWKGMNAEEFDWCIEQTIFFGEDRKPLNMILDDGGDLTNMVFDKFPELTAGIKGLSEETTTGVHRLYERMKNGTLVMPAINVNDSVTKSKFDNKYGCKESAVDAVRRATDVMLAGKRVVVCGYGDVGKGTAASFRGAGSIVTVTEIDPICALQAAMDGYEVKRLDTVVDNADIVITTTGNFNIVRKEHFLKLKDKAIVCNIGHFDNEIDMAWLNENYGHTKTEVKPQVDIYTLEGGKEVIILAEGRLVNLGCATGHPSFVMSNSFSNQTLAQIELWTNSEAYGNEVYMLPKHLDEKVAALHLKKLSVELETLSPEQAEYIGVDVKGPFKPEYYRY</sequence>
<dbReference type="PANTHER" id="PTHR23420">
    <property type="entry name" value="ADENOSYLHOMOCYSTEINASE"/>
    <property type="match status" value="1"/>
</dbReference>
<dbReference type="InterPro" id="IPR036291">
    <property type="entry name" value="NAD(P)-bd_dom_sf"/>
</dbReference>
<feature type="binding site" evidence="4">
    <location>
        <position position="352"/>
    </location>
    <ligand>
        <name>NAD(+)</name>
        <dbReference type="ChEBI" id="CHEBI:57540"/>
    </ligand>
</feature>
<comment type="similarity">
    <text evidence="1 4 6">Belongs to the adenosylhomocysteinase family.</text>
</comment>
<evidence type="ECO:0000256" key="2">
    <source>
        <dbReference type="ARBA" id="ARBA00022563"/>
    </source>
</evidence>
<keyword evidence="2 4" id="KW-0554">One-carbon metabolism</keyword>
<dbReference type="Gene3D" id="3.40.50.720">
    <property type="entry name" value="NAD(P)-binding Rossmann-like Domain"/>
    <property type="match status" value="1"/>
</dbReference>
<keyword evidence="4 5" id="KW-0378">Hydrolase</keyword>
<dbReference type="Gene3D" id="3.40.50.1480">
    <property type="entry name" value="Adenosylhomocysteinase-like"/>
    <property type="match status" value="1"/>
</dbReference>
<keyword evidence="4" id="KW-0963">Cytoplasm</keyword>
<dbReference type="SMART" id="SM00997">
    <property type="entry name" value="AdoHcyase_NAD"/>
    <property type="match status" value="1"/>
</dbReference>
<dbReference type="Pfam" id="PF00670">
    <property type="entry name" value="AdoHcyase_NAD"/>
    <property type="match status" value="1"/>
</dbReference>
<evidence type="ECO:0000256" key="6">
    <source>
        <dbReference type="RuleBase" id="RU004166"/>
    </source>
</evidence>
<protein>
    <recommendedName>
        <fullName evidence="4">Adenosylhomocysteinase</fullName>
        <ecNumber evidence="4">3.13.2.1</ecNumber>
    </recommendedName>
    <alternativeName>
        <fullName evidence="4">S-adenosyl-L-homocysteine hydrolase</fullName>
        <shortName evidence="4">AdoHcyase</shortName>
    </alternativeName>
</protein>
<reference evidence="8 9" key="1">
    <citation type="submission" date="2017-05" db="EMBL/GenBank/DDBJ databases">
        <authorList>
            <person name="Varghese N."/>
            <person name="Submissions S."/>
        </authorList>
    </citation>
    <scope>NUCLEOTIDE SEQUENCE [LARGE SCALE GENOMIC DNA]</scope>
    <source>
        <strain evidence="8 9">DSM 18015</strain>
    </source>
</reference>
<comment type="function">
    <text evidence="4">May play a key role in the regulation of the intracellular concentration of adenosylhomocysteine.</text>
</comment>
<dbReference type="InterPro" id="IPR042172">
    <property type="entry name" value="Adenosylhomocyst_ase-like_sf"/>
</dbReference>
<dbReference type="PANTHER" id="PTHR23420:SF0">
    <property type="entry name" value="ADENOSYLHOMOCYSTEINASE"/>
    <property type="match status" value="1"/>
</dbReference>
<feature type="binding site" evidence="4">
    <location>
        <position position="248"/>
    </location>
    <ligand>
        <name>NAD(+)</name>
        <dbReference type="ChEBI" id="CHEBI:57540"/>
    </ligand>
</feature>
<dbReference type="CDD" id="cd00401">
    <property type="entry name" value="SAHH"/>
    <property type="match status" value="1"/>
</dbReference>
<evidence type="ECO:0000259" key="7">
    <source>
        <dbReference type="SMART" id="SM00997"/>
    </source>
</evidence>
<comment type="caution">
    <text evidence="8">The sequence shown here is derived from an EMBL/GenBank/DDBJ whole genome shotgun (WGS) entry which is preliminary data.</text>
</comment>
<evidence type="ECO:0000256" key="3">
    <source>
        <dbReference type="ARBA" id="ARBA00023027"/>
    </source>
</evidence>
<dbReference type="Proteomes" id="UP001158050">
    <property type="component" value="Unassembled WGS sequence"/>
</dbReference>
<comment type="catalytic activity">
    <reaction evidence="4 5">
        <text>S-adenosyl-L-homocysteine + H2O = L-homocysteine + adenosine</text>
        <dbReference type="Rhea" id="RHEA:21708"/>
        <dbReference type="ChEBI" id="CHEBI:15377"/>
        <dbReference type="ChEBI" id="CHEBI:16335"/>
        <dbReference type="ChEBI" id="CHEBI:57856"/>
        <dbReference type="ChEBI" id="CHEBI:58199"/>
        <dbReference type="EC" id="3.13.2.1"/>
    </reaction>
</comment>
<dbReference type="RefSeq" id="WP_283416507.1">
    <property type="nucleotide sequence ID" value="NZ_FXUO01000004.1"/>
</dbReference>
<dbReference type="NCBIfam" id="NF004005">
    <property type="entry name" value="PRK05476.2-3"/>
    <property type="match status" value="1"/>
</dbReference>
<feature type="binding site" evidence="4">
    <location>
        <position position="191"/>
    </location>
    <ligand>
        <name>substrate</name>
    </ligand>
</feature>
<dbReference type="EMBL" id="FXUO01000004">
    <property type="protein sequence ID" value="SMP92386.1"/>
    <property type="molecule type" value="Genomic_DNA"/>
</dbReference>
<dbReference type="Pfam" id="PF05221">
    <property type="entry name" value="AdoHcyase"/>
    <property type="match status" value="2"/>
</dbReference>
<feature type="binding site" evidence="4">
    <location>
        <position position="196"/>
    </location>
    <ligand>
        <name>NAD(+)</name>
        <dbReference type="ChEBI" id="CHEBI:57540"/>
    </ligand>
</feature>
<dbReference type="PIRSF" id="PIRSF001109">
    <property type="entry name" value="Ad_hcy_hydrolase"/>
    <property type="match status" value="1"/>
</dbReference>
<feature type="binding site" evidence="4">
    <location>
        <begin position="304"/>
        <end position="306"/>
    </location>
    <ligand>
        <name>NAD(+)</name>
        <dbReference type="ChEBI" id="CHEBI:57540"/>
    </ligand>
</feature>
<dbReference type="SMART" id="SM00996">
    <property type="entry name" value="AdoHcyase"/>
    <property type="match status" value="1"/>
</dbReference>
<feature type="domain" description="S-adenosyl-L-homocysteine hydrolase NAD binding" evidence="7">
    <location>
        <begin position="196"/>
        <end position="358"/>
    </location>
</feature>
<feature type="binding site" evidence="4">
    <location>
        <position position="283"/>
    </location>
    <ligand>
        <name>NAD(+)</name>
        <dbReference type="ChEBI" id="CHEBI:57540"/>
    </ligand>
</feature>
<evidence type="ECO:0000256" key="5">
    <source>
        <dbReference type="RuleBase" id="RU000548"/>
    </source>
</evidence>
<dbReference type="PROSITE" id="PS00739">
    <property type="entry name" value="ADOHCYASE_2"/>
    <property type="match status" value="1"/>
</dbReference>